<evidence type="ECO:0000313" key="7">
    <source>
        <dbReference type="Proteomes" id="UP000604046"/>
    </source>
</evidence>
<sequence>MALLFPILLASLRAIGVAVTVIFAGILATRFKVLTPQEHSCMSKLSMKVAMPALVFSRILYCNQCADREDCPRCAPFSEIISSSWILFLLPLVVVALGTSLGRAVAELAPSNFRRGAICAVAFGNSTGMPVVLLTVVSQSMTAFGNGPIGHTDPLLHLPAYLMLYPVLQWGIGTWLLTPTADEEITLTIPPPSKCGLKEPRIRGIWCGGEDAFPLGPCRQALQHALVPPVVAALAGLLVALSPFRGILVDLAGQANDAPLEWLYDGIFKLGDAAVPLNLLLLGSSLSQGADLEALPLRVGMAITFCKMVVMPLLMSFIVYGLIRLVERKDPAMWLVALIVTCTPTANNVGIMAHLGGQSVESMATAIFIQYIFAPMLIAMSLTYFMWLLSCEWYLPTSSV</sequence>
<dbReference type="PANTHER" id="PTHR31419:SF1">
    <property type="entry name" value="PROTEIN PIN-LIKES 6"/>
    <property type="match status" value="1"/>
</dbReference>
<feature type="transmembrane region" description="Helical" evidence="5">
    <location>
        <begin position="225"/>
        <end position="244"/>
    </location>
</feature>
<feature type="transmembrane region" description="Helical" evidence="5">
    <location>
        <begin position="85"/>
        <end position="105"/>
    </location>
</feature>
<reference evidence="6" key="1">
    <citation type="submission" date="2021-02" db="EMBL/GenBank/DDBJ databases">
        <authorList>
            <person name="Dougan E. K."/>
            <person name="Rhodes N."/>
            <person name="Thang M."/>
            <person name="Chan C."/>
        </authorList>
    </citation>
    <scope>NUCLEOTIDE SEQUENCE</scope>
</reference>
<protein>
    <submittedName>
        <fullName evidence="6">PILS2 protein</fullName>
    </submittedName>
</protein>
<dbReference type="Pfam" id="PF03547">
    <property type="entry name" value="Mem_trans"/>
    <property type="match status" value="2"/>
</dbReference>
<name>A0A812TGN7_9DINO</name>
<feature type="transmembrane region" description="Helical" evidence="5">
    <location>
        <begin position="367"/>
        <end position="389"/>
    </location>
</feature>
<gene>
    <name evidence="6" type="primary">PILS2</name>
    <name evidence="6" type="ORF">SNAT2548_LOCUS29439</name>
</gene>
<feature type="transmembrane region" description="Helical" evidence="5">
    <location>
        <begin position="158"/>
        <end position="177"/>
    </location>
</feature>
<proteinExistence type="predicted"/>
<organism evidence="6 7">
    <name type="scientific">Symbiodinium natans</name>
    <dbReference type="NCBI Taxonomy" id="878477"/>
    <lineage>
        <taxon>Eukaryota</taxon>
        <taxon>Sar</taxon>
        <taxon>Alveolata</taxon>
        <taxon>Dinophyceae</taxon>
        <taxon>Suessiales</taxon>
        <taxon>Symbiodiniaceae</taxon>
        <taxon>Symbiodinium</taxon>
    </lineage>
</organism>
<feature type="transmembrane region" description="Helical" evidence="5">
    <location>
        <begin position="335"/>
        <end position="355"/>
    </location>
</feature>
<dbReference type="GO" id="GO:0055085">
    <property type="term" value="P:transmembrane transport"/>
    <property type="evidence" value="ECO:0007669"/>
    <property type="project" value="InterPro"/>
</dbReference>
<dbReference type="OrthoDB" id="191139at2759"/>
<evidence type="ECO:0000313" key="6">
    <source>
        <dbReference type="EMBL" id="CAE7525905.1"/>
    </source>
</evidence>
<keyword evidence="2 5" id="KW-0812">Transmembrane</keyword>
<accession>A0A812TGN7</accession>
<dbReference type="Proteomes" id="UP000604046">
    <property type="component" value="Unassembled WGS sequence"/>
</dbReference>
<feature type="transmembrane region" description="Helical" evidence="5">
    <location>
        <begin position="299"/>
        <end position="323"/>
    </location>
</feature>
<dbReference type="InterPro" id="IPR039305">
    <property type="entry name" value="PILS2/6"/>
</dbReference>
<evidence type="ECO:0000256" key="1">
    <source>
        <dbReference type="ARBA" id="ARBA00004141"/>
    </source>
</evidence>
<evidence type="ECO:0000256" key="5">
    <source>
        <dbReference type="SAM" id="Phobius"/>
    </source>
</evidence>
<dbReference type="InterPro" id="IPR038770">
    <property type="entry name" value="Na+/solute_symporter_sf"/>
</dbReference>
<comment type="subcellular location">
    <subcellularLocation>
        <location evidence="1">Membrane</location>
        <topology evidence="1">Multi-pass membrane protein</topology>
    </subcellularLocation>
</comment>
<keyword evidence="3 5" id="KW-1133">Transmembrane helix</keyword>
<evidence type="ECO:0000256" key="2">
    <source>
        <dbReference type="ARBA" id="ARBA00022692"/>
    </source>
</evidence>
<dbReference type="AlphaFoldDB" id="A0A812TGN7"/>
<comment type="caution">
    <text evidence="6">The sequence shown here is derived from an EMBL/GenBank/DDBJ whole genome shotgun (WGS) entry which is preliminary data.</text>
</comment>
<dbReference type="GO" id="GO:0016020">
    <property type="term" value="C:membrane"/>
    <property type="evidence" value="ECO:0007669"/>
    <property type="project" value="UniProtKB-SubCell"/>
</dbReference>
<dbReference type="InterPro" id="IPR004776">
    <property type="entry name" value="Mem_transp_PIN-like"/>
</dbReference>
<evidence type="ECO:0000256" key="4">
    <source>
        <dbReference type="ARBA" id="ARBA00023136"/>
    </source>
</evidence>
<evidence type="ECO:0000256" key="3">
    <source>
        <dbReference type="ARBA" id="ARBA00022989"/>
    </source>
</evidence>
<dbReference type="EMBL" id="CAJNDS010002560">
    <property type="protein sequence ID" value="CAE7525905.1"/>
    <property type="molecule type" value="Genomic_DNA"/>
</dbReference>
<feature type="transmembrane region" description="Helical" evidence="5">
    <location>
        <begin position="117"/>
        <end position="138"/>
    </location>
</feature>
<dbReference type="PANTHER" id="PTHR31419">
    <property type="entry name" value="PROTEIN PIN-LIKES 2"/>
    <property type="match status" value="1"/>
</dbReference>
<keyword evidence="7" id="KW-1185">Reference proteome</keyword>
<dbReference type="Gene3D" id="1.20.1530.20">
    <property type="match status" value="1"/>
</dbReference>
<keyword evidence="4 5" id="KW-0472">Membrane</keyword>